<dbReference type="Gene3D" id="3.30.300.160">
    <property type="entry name" value="Type II secretion system, protein E, N-terminal domain"/>
    <property type="match status" value="1"/>
</dbReference>
<dbReference type="InterPro" id="IPR007831">
    <property type="entry name" value="T2SS_GspE_N"/>
</dbReference>
<reference evidence="2 3" key="1">
    <citation type="submission" date="2018-01" db="EMBL/GenBank/DDBJ databases">
        <title>G. obscuriglobus.</title>
        <authorList>
            <person name="Franke J."/>
            <person name="Blomberg W."/>
            <person name="Selmecki A."/>
        </authorList>
    </citation>
    <scope>NUCLEOTIDE SEQUENCE [LARGE SCALE GENOMIC DNA]</scope>
    <source>
        <strain evidence="2 3">DSM 5831</strain>
    </source>
</reference>
<dbReference type="NCBIfam" id="TIGR02996">
    <property type="entry name" value="rpt_mate_G_obs"/>
    <property type="match status" value="1"/>
</dbReference>
<sequence length="335" mass="37519">MRKHPDADAFVREHLRYPANATTRLAFADWLDETGTPSNVAWARYIRLYEEADRYAPGAPRHNALTSRLADCARDIRVRLAIPAARFVAQFDAFLQLLPSTNMTVWLTGFDIPPALLALVPESVARECNLLPFAERGLALFVAAVDPNNMHVETVQKVAFILQRHIVLVGANPAQLHTIINSKYGNFDYDYGATFLEFDYRPLLPNDPPALAASEDSATCATWCVNRILREAAYLCADRIHLTREGQQGVIWFRLDGGWVEGGVIPSRYRGSAFTRLAQAAHISTDWVFGDTIAQIPMIGEFPIRVDNRPLRVRVTMRPTPNGPDVVLDLNREPV</sequence>
<dbReference type="InterPro" id="IPR037257">
    <property type="entry name" value="T2SS_E_N_sf"/>
</dbReference>
<gene>
    <name evidence="2" type="ORF">C1280_10880</name>
</gene>
<dbReference type="Pfam" id="PF05157">
    <property type="entry name" value="MshEN"/>
    <property type="match status" value="1"/>
</dbReference>
<dbReference type="InterPro" id="IPR014338">
    <property type="entry name" value="CHP02996_rpt-companion-dom"/>
</dbReference>
<organism evidence="2 3">
    <name type="scientific">Gemmata obscuriglobus</name>
    <dbReference type="NCBI Taxonomy" id="114"/>
    <lineage>
        <taxon>Bacteria</taxon>
        <taxon>Pseudomonadati</taxon>
        <taxon>Planctomycetota</taxon>
        <taxon>Planctomycetia</taxon>
        <taxon>Gemmatales</taxon>
        <taxon>Gemmataceae</taxon>
        <taxon>Gemmata</taxon>
    </lineage>
</organism>
<dbReference type="Gene3D" id="3.30.450.90">
    <property type="match status" value="1"/>
</dbReference>
<feature type="domain" description="Type II secretion system protein GspE N-terminal" evidence="1">
    <location>
        <begin position="107"/>
        <end position="185"/>
    </location>
</feature>
<dbReference type="SUPFAM" id="SSF160246">
    <property type="entry name" value="EspE N-terminal domain-like"/>
    <property type="match status" value="1"/>
</dbReference>
<accession>A0A2Z3GSV3</accession>
<dbReference type="OrthoDB" id="281016at2"/>
<dbReference type="Proteomes" id="UP000245802">
    <property type="component" value="Chromosome"/>
</dbReference>
<dbReference type="EMBL" id="CP025958">
    <property type="protein sequence ID" value="AWM37469.1"/>
    <property type="molecule type" value="Genomic_DNA"/>
</dbReference>
<protein>
    <submittedName>
        <fullName evidence="2">TIGR02996 domain-containing protein</fullName>
    </submittedName>
</protein>
<evidence type="ECO:0000313" key="3">
    <source>
        <dbReference type="Proteomes" id="UP000245802"/>
    </source>
</evidence>
<name>A0A2Z3GSV3_9BACT</name>
<evidence type="ECO:0000313" key="2">
    <source>
        <dbReference type="EMBL" id="AWM37469.1"/>
    </source>
</evidence>
<proteinExistence type="predicted"/>
<dbReference type="AlphaFoldDB" id="A0A2Z3GSV3"/>
<dbReference type="KEGG" id="gog:C1280_10880"/>
<keyword evidence="3" id="KW-1185">Reference proteome</keyword>
<evidence type="ECO:0000259" key="1">
    <source>
        <dbReference type="Pfam" id="PF05157"/>
    </source>
</evidence>